<dbReference type="Gene3D" id="3.40.50.1820">
    <property type="entry name" value="alpha/beta hydrolase"/>
    <property type="match status" value="1"/>
</dbReference>
<evidence type="ECO:0000313" key="2">
    <source>
        <dbReference type="EMBL" id="OBZ74360.1"/>
    </source>
</evidence>
<evidence type="ECO:0000313" key="3">
    <source>
        <dbReference type="Proteomes" id="UP000092993"/>
    </source>
</evidence>
<reference evidence="2 3" key="1">
    <citation type="submission" date="2016-03" db="EMBL/GenBank/DDBJ databases">
        <title>Whole genome sequencing of Grifola frondosa 9006-11.</title>
        <authorList>
            <person name="Min B."/>
            <person name="Park H."/>
            <person name="Kim J.-G."/>
            <person name="Cho H."/>
            <person name="Oh Y.-L."/>
            <person name="Kong W.-S."/>
            <person name="Choi I.-G."/>
        </authorList>
    </citation>
    <scope>NUCLEOTIDE SEQUENCE [LARGE SCALE GENOMIC DNA]</scope>
    <source>
        <strain evidence="2 3">9006-11</strain>
    </source>
</reference>
<dbReference type="OrthoDB" id="190201at2759"/>
<accession>A0A1C7MBT3</accession>
<dbReference type="InterPro" id="IPR029058">
    <property type="entry name" value="AB_hydrolase_fold"/>
</dbReference>
<dbReference type="GO" id="GO:0008233">
    <property type="term" value="F:peptidase activity"/>
    <property type="evidence" value="ECO:0007669"/>
    <property type="project" value="InterPro"/>
</dbReference>
<name>A0A1C7MBT3_GRIFR</name>
<protein>
    <submittedName>
        <fullName evidence="2">L-amino acid amidase</fullName>
    </submittedName>
</protein>
<keyword evidence="1" id="KW-0378">Hydrolase</keyword>
<dbReference type="SUPFAM" id="SSF53474">
    <property type="entry name" value="alpha/beta-Hydrolases"/>
    <property type="match status" value="1"/>
</dbReference>
<dbReference type="STRING" id="5627.A0A1C7MBT3"/>
<organism evidence="2 3">
    <name type="scientific">Grifola frondosa</name>
    <name type="common">Maitake</name>
    <name type="synonym">Polyporus frondosus</name>
    <dbReference type="NCBI Taxonomy" id="5627"/>
    <lineage>
        <taxon>Eukaryota</taxon>
        <taxon>Fungi</taxon>
        <taxon>Dikarya</taxon>
        <taxon>Basidiomycota</taxon>
        <taxon>Agaricomycotina</taxon>
        <taxon>Agaricomycetes</taxon>
        <taxon>Polyporales</taxon>
        <taxon>Grifolaceae</taxon>
        <taxon>Grifola</taxon>
    </lineage>
</organism>
<sequence>MSETTGKITFAHGNDTFETWYKVVGDLKSGVCPLVALHGGPGLSHHYMLPHAELNASHNIPVVFYDQVSIGQSSRTSGKPKEFWTLDLFMDELDNLLYHLGIRENFALIGHS</sequence>
<proteinExistence type="predicted"/>
<dbReference type="EMBL" id="LUGG01000005">
    <property type="protein sequence ID" value="OBZ74360.1"/>
    <property type="molecule type" value="Genomic_DNA"/>
</dbReference>
<dbReference type="AlphaFoldDB" id="A0A1C7MBT3"/>
<keyword evidence="3" id="KW-1185">Reference proteome</keyword>
<dbReference type="GO" id="GO:0006508">
    <property type="term" value="P:proteolysis"/>
    <property type="evidence" value="ECO:0007669"/>
    <property type="project" value="InterPro"/>
</dbReference>
<dbReference type="Proteomes" id="UP000092993">
    <property type="component" value="Unassembled WGS sequence"/>
</dbReference>
<dbReference type="PRINTS" id="PR00793">
    <property type="entry name" value="PROAMNOPTASE"/>
</dbReference>
<comment type="caution">
    <text evidence="2">The sequence shown here is derived from an EMBL/GenBank/DDBJ whole genome shotgun (WGS) entry which is preliminary data.</text>
</comment>
<gene>
    <name evidence="2" type="primary">laaA_4</name>
    <name evidence="2" type="ORF">A0H81_05746</name>
</gene>
<dbReference type="InterPro" id="IPR002410">
    <property type="entry name" value="Peptidase_S33"/>
</dbReference>
<evidence type="ECO:0000256" key="1">
    <source>
        <dbReference type="ARBA" id="ARBA00022801"/>
    </source>
</evidence>